<feature type="region of interest" description="Disordered" evidence="3">
    <location>
        <begin position="204"/>
        <end position="245"/>
    </location>
</feature>
<gene>
    <name evidence="5" type="ORF">I540_3431</name>
</gene>
<keyword evidence="1" id="KW-0547">Nucleotide-binding</keyword>
<dbReference type="AlphaFoldDB" id="X8DPC6"/>
<feature type="compositionally biased region" description="Basic residues" evidence="3">
    <location>
        <begin position="234"/>
        <end position="245"/>
    </location>
</feature>
<dbReference type="PANTHER" id="PTHR43272:SF33">
    <property type="entry name" value="AMP-BINDING DOMAIN-CONTAINING PROTEIN-RELATED"/>
    <property type="match status" value="1"/>
</dbReference>
<dbReference type="Proteomes" id="UP000023351">
    <property type="component" value="Unassembled WGS sequence"/>
</dbReference>
<dbReference type="Gene3D" id="3.40.50.12780">
    <property type="entry name" value="N-terminal domain of ligase-like"/>
    <property type="match status" value="1"/>
</dbReference>
<dbReference type="GO" id="GO:0004467">
    <property type="term" value="F:long-chain fatty acid-CoA ligase activity"/>
    <property type="evidence" value="ECO:0007669"/>
    <property type="project" value="TreeGrafter"/>
</dbReference>
<comment type="caution">
    <text evidence="5">The sequence shown here is derived from an EMBL/GenBank/DDBJ whole genome shotgun (WGS) entry which is preliminary data.</text>
</comment>
<dbReference type="EMBL" id="JAOJ01000002">
    <property type="protein sequence ID" value="EUA70244.1"/>
    <property type="molecule type" value="Genomic_DNA"/>
</dbReference>
<evidence type="ECO:0000313" key="6">
    <source>
        <dbReference type="Proteomes" id="UP000023351"/>
    </source>
</evidence>
<evidence type="ECO:0000256" key="1">
    <source>
        <dbReference type="ARBA" id="ARBA00022741"/>
    </source>
</evidence>
<dbReference type="GO" id="GO:0005524">
    <property type="term" value="F:ATP binding"/>
    <property type="evidence" value="ECO:0007669"/>
    <property type="project" value="UniProtKB-KW"/>
</dbReference>
<proteinExistence type="predicted"/>
<dbReference type="PATRIC" id="fig|1299321.3.peg.3293"/>
<name>X8DPC6_9MYCO</name>
<protein>
    <submittedName>
        <fullName evidence="5">AMP-binding enzyme family protein</fullName>
    </submittedName>
</protein>
<evidence type="ECO:0000259" key="4">
    <source>
        <dbReference type="Pfam" id="PF00501"/>
    </source>
</evidence>
<dbReference type="InterPro" id="IPR042099">
    <property type="entry name" value="ANL_N_sf"/>
</dbReference>
<evidence type="ECO:0000256" key="3">
    <source>
        <dbReference type="SAM" id="MobiDB-lite"/>
    </source>
</evidence>
<feature type="domain" description="AMP-dependent synthetase/ligase" evidence="4">
    <location>
        <begin position="88"/>
        <end position="213"/>
    </location>
</feature>
<reference evidence="5 6" key="1">
    <citation type="submission" date="2013-12" db="EMBL/GenBank/DDBJ databases">
        <authorList>
            <person name="Zelazny A."/>
            <person name="Olivier K."/>
            <person name="Holland S."/>
            <person name="Lenaerts A."/>
            <person name="Ordway D."/>
            <person name="DeGroote M.A."/>
            <person name="Parker T."/>
            <person name="Sizemore C."/>
            <person name="Tallon L.J."/>
            <person name="Sadzewicz L.K."/>
            <person name="Sengamalay N."/>
            <person name="Fraser C.M."/>
            <person name="Hine E."/>
            <person name="Shefchek K.A."/>
            <person name="Das S.P."/>
            <person name="Tettelin H."/>
        </authorList>
    </citation>
    <scope>NUCLEOTIDE SEQUENCE [LARGE SCALE GENOMIC DNA]</scope>
    <source>
        <strain evidence="5 6">1513</strain>
    </source>
</reference>
<dbReference type="GO" id="GO:0016020">
    <property type="term" value="C:membrane"/>
    <property type="evidence" value="ECO:0007669"/>
    <property type="project" value="TreeGrafter"/>
</dbReference>
<dbReference type="SUPFAM" id="SSF56801">
    <property type="entry name" value="Acetyl-CoA synthetase-like"/>
    <property type="match status" value="1"/>
</dbReference>
<dbReference type="PANTHER" id="PTHR43272">
    <property type="entry name" value="LONG-CHAIN-FATTY-ACID--COA LIGASE"/>
    <property type="match status" value="1"/>
</dbReference>
<keyword evidence="2" id="KW-0067">ATP-binding</keyword>
<organism evidence="5 6">
    <name type="scientific">Mycobacteroides abscessus subsp. bolletii 1513</name>
    <dbReference type="NCBI Taxonomy" id="1299321"/>
    <lineage>
        <taxon>Bacteria</taxon>
        <taxon>Bacillati</taxon>
        <taxon>Actinomycetota</taxon>
        <taxon>Actinomycetes</taxon>
        <taxon>Mycobacteriales</taxon>
        <taxon>Mycobacteriaceae</taxon>
        <taxon>Mycobacteroides</taxon>
        <taxon>Mycobacteroides abscessus</taxon>
    </lineage>
</organism>
<evidence type="ECO:0000256" key="2">
    <source>
        <dbReference type="ARBA" id="ARBA00022840"/>
    </source>
</evidence>
<sequence>MTVTNETNPQQEQLSRRIESLRESDPQFRAAQPDPAVAEQVLRPGLHLSEAIAALMTGYAERPALGERARELVTDQDGRTTLRLLPRFDTTTYGELWSRTTSVAAAWHHDAAHPVQAGDLVATLGFTSIDYTVLDLAIMILGGVAVPLQTSAPASQWTTILAEAEPNTLAVSIELIGAALESVRATPSIKQVVVFDYTPRSMINGRHSRQQTHNSPAPASPLRPSMPSSPVAPHFRRHRSTHHRPATIRWRCSSTPPAAPGLQRAPCTAKTSCAAGGFVRTSWPAPRTCP</sequence>
<dbReference type="Pfam" id="PF00501">
    <property type="entry name" value="AMP-binding"/>
    <property type="match status" value="1"/>
</dbReference>
<dbReference type="InterPro" id="IPR000873">
    <property type="entry name" value="AMP-dep_synth/lig_dom"/>
</dbReference>
<evidence type="ECO:0000313" key="5">
    <source>
        <dbReference type="EMBL" id="EUA70244.1"/>
    </source>
</evidence>
<accession>X8DPC6</accession>